<sequence>MNAWLSWRPSEQHAQFVRNVLRRGTRVSHHLFSVVGCCAVAVALALWLLPTVRGTLAAKLMPVVSAAVQAGPARLLTGHPLPNFAPAGAQPQQDDGPETDALAVGLDVAPDAAASNDASDVARSGPSPVALAKLIPTQRVPADARDDRALASNREQALVATYLSRRYRVAQEPLGQLVKAAFQTGHDVGLDPLLLLSVMAIESGFNPYAESGVGAQGLMQVMSKVHSDKFEYFGGTDTALQPLANLQVGALVLKDCIARGGSLANGLRLYNGSTNPDDTAYGAKVMAERSRLRDVSRGRSVPINAPQAPAQPAKPIVTAAVTAAAAGGAKRVHATLDAAQPLSAKTTAPKAPQQADASVDAVKQAHDDHSDLGA</sequence>
<name>A0A132F7F8_9BURK</name>
<reference evidence="3 4" key="1">
    <citation type="submission" date="2015-11" db="EMBL/GenBank/DDBJ databases">
        <title>Expanding the genomic diversity of Burkholderia species for the development of highly accurate diagnostics.</title>
        <authorList>
            <person name="Sahl J."/>
            <person name="Keim P."/>
            <person name="Wagner D."/>
        </authorList>
    </citation>
    <scope>NUCLEOTIDE SEQUENCE [LARGE SCALE GENOMIC DNA]</scope>
    <source>
        <strain evidence="3 4">MSMB574WGS</strain>
    </source>
</reference>
<keyword evidence="2" id="KW-1133">Transmembrane helix</keyword>
<dbReference type="InterPro" id="IPR008258">
    <property type="entry name" value="Transglycosylase_SLT_dom_1"/>
</dbReference>
<feature type="region of interest" description="Disordered" evidence="1">
    <location>
        <begin position="79"/>
        <end position="100"/>
    </location>
</feature>
<dbReference type="Gene3D" id="1.10.530.10">
    <property type="match status" value="1"/>
</dbReference>
<evidence type="ECO:0000313" key="3">
    <source>
        <dbReference type="EMBL" id="KWF71566.1"/>
    </source>
</evidence>
<keyword evidence="2" id="KW-0472">Membrane</keyword>
<organism evidence="3 4">
    <name type="scientific">Burkholderia pseudomultivorans</name>
    <dbReference type="NCBI Taxonomy" id="1207504"/>
    <lineage>
        <taxon>Bacteria</taxon>
        <taxon>Pseudomonadati</taxon>
        <taxon>Pseudomonadota</taxon>
        <taxon>Betaproteobacteria</taxon>
        <taxon>Burkholderiales</taxon>
        <taxon>Burkholderiaceae</taxon>
        <taxon>Burkholderia</taxon>
        <taxon>Burkholderia cepacia complex</taxon>
    </lineage>
</organism>
<proteinExistence type="predicted"/>
<accession>A0A132F7F8</accession>
<keyword evidence="2" id="KW-0812">Transmembrane</keyword>
<gene>
    <name evidence="3" type="ORF">WT57_07530</name>
</gene>
<dbReference type="EMBL" id="LPJX01000007">
    <property type="protein sequence ID" value="KWF71566.1"/>
    <property type="molecule type" value="Genomic_DNA"/>
</dbReference>
<evidence type="ECO:0000256" key="1">
    <source>
        <dbReference type="SAM" id="MobiDB-lite"/>
    </source>
</evidence>
<feature type="region of interest" description="Disordered" evidence="1">
    <location>
        <begin position="340"/>
        <end position="374"/>
    </location>
</feature>
<comment type="caution">
    <text evidence="3">The sequence shown here is derived from an EMBL/GenBank/DDBJ whole genome shotgun (WGS) entry which is preliminary data.</text>
</comment>
<dbReference type="RefSeq" id="WP_040126833.1">
    <property type="nucleotide sequence ID" value="NZ_CP013378.1"/>
</dbReference>
<dbReference type="AlphaFoldDB" id="A0A132F7F8"/>
<evidence type="ECO:0000256" key="2">
    <source>
        <dbReference type="SAM" id="Phobius"/>
    </source>
</evidence>
<dbReference type="InterPro" id="IPR023346">
    <property type="entry name" value="Lysozyme-like_dom_sf"/>
</dbReference>
<evidence type="ECO:0000313" key="4">
    <source>
        <dbReference type="Proteomes" id="UP000061512"/>
    </source>
</evidence>
<feature type="compositionally biased region" description="Basic and acidic residues" evidence="1">
    <location>
        <begin position="363"/>
        <end position="374"/>
    </location>
</feature>
<dbReference type="SUPFAM" id="SSF53955">
    <property type="entry name" value="Lysozyme-like"/>
    <property type="match status" value="1"/>
</dbReference>
<protein>
    <submittedName>
        <fullName evidence="3">Transglycosylase SLT domain protein</fullName>
    </submittedName>
</protein>
<dbReference type="KEGG" id="bpsl:WS57_22260"/>
<dbReference type="Pfam" id="PF01464">
    <property type="entry name" value="SLT"/>
    <property type="match status" value="1"/>
</dbReference>
<feature type="transmembrane region" description="Helical" evidence="2">
    <location>
        <begin position="31"/>
        <end position="49"/>
    </location>
</feature>
<dbReference type="Proteomes" id="UP000061512">
    <property type="component" value="Unassembled WGS sequence"/>
</dbReference>